<dbReference type="AlphaFoldDB" id="A0A0T7ANV1"/>
<evidence type="ECO:0000313" key="2">
    <source>
        <dbReference type="Proteomes" id="UP000217431"/>
    </source>
</evidence>
<name>A0A0T7ANV1_PREIN</name>
<dbReference type="Proteomes" id="UP000217431">
    <property type="component" value="Chromosome II"/>
</dbReference>
<organism evidence="1 2">
    <name type="scientific">Prevotella intermedia</name>
    <dbReference type="NCBI Taxonomy" id="28131"/>
    <lineage>
        <taxon>Bacteria</taxon>
        <taxon>Pseudomonadati</taxon>
        <taxon>Bacteroidota</taxon>
        <taxon>Bacteroidia</taxon>
        <taxon>Bacteroidales</taxon>
        <taxon>Prevotellaceae</taxon>
        <taxon>Prevotella</taxon>
    </lineage>
</organism>
<reference evidence="1 2" key="1">
    <citation type="journal article" date="2016" name="DNA Res.">
        <title>The complete genome sequencing of Prevotella intermedia strain OMA14 and a subsequent fine-scale, intra-species genomic comparison reveal an unusual amplification of conjugative and mobile transposons and identify a novel Prevotella-lineage-specific repeat.</title>
        <authorList>
            <person name="Naito M."/>
            <person name="Ogura Y."/>
            <person name="Itoh T."/>
            <person name="Shoji M."/>
            <person name="Okamoto M."/>
            <person name="Hayashi T."/>
            <person name="Nakayama K."/>
        </authorList>
    </citation>
    <scope>NUCLEOTIDE SEQUENCE [LARGE SCALE GENOMIC DNA]</scope>
    <source>
        <strain evidence="1 2">OMA14</strain>
    </source>
</reference>
<protein>
    <submittedName>
        <fullName evidence="1">Uncharacterized protein</fullName>
    </submittedName>
</protein>
<evidence type="ECO:0000313" key="1">
    <source>
        <dbReference type="EMBL" id="BAU18714.1"/>
    </source>
</evidence>
<proteinExistence type="predicted"/>
<sequence>MQKYSLHQIFSMLFSHFVAVHDNTQFVFALPKFRLQRFM</sequence>
<gene>
    <name evidence="1" type="ORF">PIOMA14_II_0209</name>
</gene>
<dbReference type="EMBL" id="AP014598">
    <property type="protein sequence ID" value="BAU18714.1"/>
    <property type="molecule type" value="Genomic_DNA"/>
</dbReference>
<accession>A0A0T7ANV1</accession>